<dbReference type="OrthoDB" id="95423at2"/>
<name>A0A1I6IAV5_9FIRM</name>
<dbReference type="AlphaFoldDB" id="A0A1I6IAV5"/>
<dbReference type="SUPFAM" id="SSF69279">
    <property type="entry name" value="Phage tail proteins"/>
    <property type="match status" value="1"/>
</dbReference>
<reference evidence="1 2" key="1">
    <citation type="submission" date="2016-10" db="EMBL/GenBank/DDBJ databases">
        <authorList>
            <person name="de Groot N.N."/>
        </authorList>
    </citation>
    <scope>NUCLEOTIDE SEQUENCE [LARGE SCALE GENOMIC DNA]</scope>
    <source>
        <strain evidence="1 2">743A</strain>
    </source>
</reference>
<accession>A0A1I6IAV5</accession>
<gene>
    <name evidence="1" type="ORF">SAMN05661086_00638</name>
</gene>
<evidence type="ECO:0000313" key="1">
    <source>
        <dbReference type="EMBL" id="SFR63877.1"/>
    </source>
</evidence>
<dbReference type="RefSeq" id="WP_092559253.1">
    <property type="nucleotide sequence ID" value="NZ_FOYZ01000002.1"/>
</dbReference>
<proteinExistence type="predicted"/>
<protein>
    <submittedName>
        <fullName evidence="1">Phage late control gene D protein (GPD)</fullName>
    </submittedName>
</protein>
<evidence type="ECO:0000313" key="2">
    <source>
        <dbReference type="Proteomes" id="UP000199659"/>
    </source>
</evidence>
<dbReference type="STRING" id="37658.SAMN05661086_00638"/>
<dbReference type="Gene3D" id="3.55.50.10">
    <property type="entry name" value="Baseplate protein-like domains"/>
    <property type="match status" value="1"/>
</dbReference>
<dbReference type="Pfam" id="PF05954">
    <property type="entry name" value="Phage_GPD"/>
    <property type="match status" value="1"/>
</dbReference>
<dbReference type="Proteomes" id="UP000199659">
    <property type="component" value="Unassembled WGS sequence"/>
</dbReference>
<keyword evidence="2" id="KW-1185">Reference proteome</keyword>
<dbReference type="EMBL" id="FOYZ01000002">
    <property type="protein sequence ID" value="SFR63877.1"/>
    <property type="molecule type" value="Genomic_DNA"/>
</dbReference>
<sequence>MREVKVVISGFEQLDVKECKIHKGINEHGYAVVQFTIDEDAVDSYISSIHDITWGAIKILDENNTEKTIFSGIITEFKVENRSGDVVLTITYSGGSCLLDYDKKIRTFQKSDTKVEKIIERVLRDNKKVYAGQKFKINESDTSKGKEDKGELIVQYLETDYQFIKRIASHFNEPLITIIDQQVTDGVLIQIGLPAINESLKQETQEFARIKSMNKFMFSKKCGLEKAKEDDYVEFSYRGRDCFEIGSKVKVNGENLYVYQVDTSYNSEEFINTYVLASKNRFKVPKEYNYGMIGASLDGVIEESVKDKVKISCVADDKDKPKDFKEFPYATVYSSPDGTGWYCMPEKDDLVRLYFPTEQEKDSYVINAVHLKTGSKDRSDVNSKSLMNKHLKQVEFHEKYIRITNNKGMFVSLDDDKGITIVSDKDINIESCKEVKLVGKKALEVSSPKEVLIKQGGASVELKGKINIKGANVNME</sequence>
<organism evidence="1 2">
    <name type="scientific">Anaeromicropila populeti</name>
    <dbReference type="NCBI Taxonomy" id="37658"/>
    <lineage>
        <taxon>Bacteria</taxon>
        <taxon>Bacillati</taxon>
        <taxon>Bacillota</taxon>
        <taxon>Clostridia</taxon>
        <taxon>Lachnospirales</taxon>
        <taxon>Lachnospiraceae</taxon>
        <taxon>Anaeromicropila</taxon>
    </lineage>
</organism>